<dbReference type="AlphaFoldDB" id="S7RBM0"/>
<dbReference type="InterPro" id="IPR035810">
    <property type="entry name" value="PEBP_euk"/>
</dbReference>
<evidence type="ECO:0000256" key="1">
    <source>
        <dbReference type="SAM" id="MobiDB-lite"/>
    </source>
</evidence>
<dbReference type="Proteomes" id="UP000030669">
    <property type="component" value="Unassembled WGS sequence"/>
</dbReference>
<dbReference type="OMA" id="NWGYGTP"/>
<accession>S7RBM0</accession>
<dbReference type="GO" id="GO:0005543">
    <property type="term" value="F:phospholipid binding"/>
    <property type="evidence" value="ECO:0007669"/>
    <property type="project" value="TreeGrafter"/>
</dbReference>
<dbReference type="Pfam" id="PF01161">
    <property type="entry name" value="PBP"/>
    <property type="match status" value="1"/>
</dbReference>
<dbReference type="STRING" id="670483.S7RBM0"/>
<dbReference type="PANTHER" id="PTHR11362">
    <property type="entry name" value="PHOSPHATIDYLETHANOLAMINE-BINDING PROTEIN"/>
    <property type="match status" value="1"/>
</dbReference>
<dbReference type="GO" id="GO:0046578">
    <property type="term" value="P:regulation of Ras protein signal transduction"/>
    <property type="evidence" value="ECO:0007669"/>
    <property type="project" value="TreeGrafter"/>
</dbReference>
<keyword evidence="3" id="KW-1185">Reference proteome</keyword>
<dbReference type="PANTHER" id="PTHR11362:SF148">
    <property type="entry name" value="CARBOXYPEPTIDASE Y INHIBITOR"/>
    <property type="match status" value="1"/>
</dbReference>
<dbReference type="HOGENOM" id="CLU_043994_3_1_1"/>
<name>S7RBM0_GLOTA</name>
<sequence length="211" mass="23275">MPLLDPLSTVIASLKRESIIPDVLPEDFYPSSLFSIVWPNGKEAVLGNELTREDTLDEPSINFAPMNVPPEQADSSGEAGSVRDLTYTVVMFDPDAPSKADPKFKCFRHWVITGLKAPPQTSLQSDNLLATKTKPATTPYRPPGPPPGTGLHRYIFLLFQEPASVPIEIPQGEPEYGATLEERRSWNAIDFAQKYGLVLVGANFFICRSTE</sequence>
<dbReference type="CDD" id="cd00866">
    <property type="entry name" value="PEBP_euk"/>
    <property type="match status" value="1"/>
</dbReference>
<evidence type="ECO:0000313" key="2">
    <source>
        <dbReference type="EMBL" id="EPQ51640.1"/>
    </source>
</evidence>
<dbReference type="RefSeq" id="XP_007870082.1">
    <property type="nucleotide sequence ID" value="XM_007871891.1"/>
</dbReference>
<proteinExistence type="predicted"/>
<dbReference type="GO" id="GO:0030162">
    <property type="term" value="P:regulation of proteolysis"/>
    <property type="evidence" value="ECO:0007669"/>
    <property type="project" value="TreeGrafter"/>
</dbReference>
<evidence type="ECO:0000313" key="3">
    <source>
        <dbReference type="Proteomes" id="UP000030669"/>
    </source>
</evidence>
<dbReference type="Gene3D" id="3.90.280.10">
    <property type="entry name" value="PEBP-like"/>
    <property type="match status" value="1"/>
</dbReference>
<gene>
    <name evidence="2" type="ORF">GLOTRDRAFT_65852</name>
</gene>
<dbReference type="GeneID" id="19307684"/>
<dbReference type="KEGG" id="gtr:GLOTRDRAFT_65852"/>
<dbReference type="EMBL" id="KB469310">
    <property type="protein sequence ID" value="EPQ51640.1"/>
    <property type="molecule type" value="Genomic_DNA"/>
</dbReference>
<feature type="region of interest" description="Disordered" evidence="1">
    <location>
        <begin position="59"/>
        <end position="78"/>
    </location>
</feature>
<dbReference type="InterPro" id="IPR008914">
    <property type="entry name" value="PEBP"/>
</dbReference>
<dbReference type="InterPro" id="IPR036610">
    <property type="entry name" value="PEBP-like_sf"/>
</dbReference>
<reference evidence="2 3" key="1">
    <citation type="journal article" date="2012" name="Science">
        <title>The Paleozoic origin of enzymatic lignin decomposition reconstructed from 31 fungal genomes.</title>
        <authorList>
            <person name="Floudas D."/>
            <person name="Binder M."/>
            <person name="Riley R."/>
            <person name="Barry K."/>
            <person name="Blanchette R.A."/>
            <person name="Henrissat B."/>
            <person name="Martinez A.T."/>
            <person name="Otillar R."/>
            <person name="Spatafora J.W."/>
            <person name="Yadav J.S."/>
            <person name="Aerts A."/>
            <person name="Benoit I."/>
            <person name="Boyd A."/>
            <person name="Carlson A."/>
            <person name="Copeland A."/>
            <person name="Coutinho P.M."/>
            <person name="de Vries R.P."/>
            <person name="Ferreira P."/>
            <person name="Findley K."/>
            <person name="Foster B."/>
            <person name="Gaskell J."/>
            <person name="Glotzer D."/>
            <person name="Gorecki P."/>
            <person name="Heitman J."/>
            <person name="Hesse C."/>
            <person name="Hori C."/>
            <person name="Igarashi K."/>
            <person name="Jurgens J.A."/>
            <person name="Kallen N."/>
            <person name="Kersten P."/>
            <person name="Kohler A."/>
            <person name="Kuees U."/>
            <person name="Kumar T.K.A."/>
            <person name="Kuo A."/>
            <person name="LaButti K."/>
            <person name="Larrondo L.F."/>
            <person name="Lindquist E."/>
            <person name="Ling A."/>
            <person name="Lombard V."/>
            <person name="Lucas S."/>
            <person name="Lundell T."/>
            <person name="Martin R."/>
            <person name="McLaughlin D.J."/>
            <person name="Morgenstern I."/>
            <person name="Morin E."/>
            <person name="Murat C."/>
            <person name="Nagy L.G."/>
            <person name="Nolan M."/>
            <person name="Ohm R.A."/>
            <person name="Patyshakuliyeva A."/>
            <person name="Rokas A."/>
            <person name="Ruiz-Duenas F.J."/>
            <person name="Sabat G."/>
            <person name="Salamov A."/>
            <person name="Samejima M."/>
            <person name="Schmutz J."/>
            <person name="Slot J.C."/>
            <person name="St John F."/>
            <person name="Stenlid J."/>
            <person name="Sun H."/>
            <person name="Sun S."/>
            <person name="Syed K."/>
            <person name="Tsang A."/>
            <person name="Wiebenga A."/>
            <person name="Young D."/>
            <person name="Pisabarro A."/>
            <person name="Eastwood D.C."/>
            <person name="Martin F."/>
            <person name="Cullen D."/>
            <person name="Grigoriev I.V."/>
            <person name="Hibbett D.S."/>
        </authorList>
    </citation>
    <scope>NUCLEOTIDE SEQUENCE [LARGE SCALE GENOMIC DNA]</scope>
    <source>
        <strain evidence="2 3">ATCC 11539</strain>
    </source>
</reference>
<protein>
    <submittedName>
        <fullName evidence="2">PEBP-like protein</fullName>
    </submittedName>
</protein>
<dbReference type="GO" id="GO:0030414">
    <property type="term" value="F:peptidase inhibitor activity"/>
    <property type="evidence" value="ECO:0007669"/>
    <property type="project" value="TreeGrafter"/>
</dbReference>
<dbReference type="SUPFAM" id="SSF49777">
    <property type="entry name" value="PEBP-like"/>
    <property type="match status" value="1"/>
</dbReference>
<dbReference type="OrthoDB" id="2506647at2759"/>
<organism evidence="2 3">
    <name type="scientific">Gloeophyllum trabeum (strain ATCC 11539 / FP-39264 / Madison 617)</name>
    <name type="common">Brown rot fungus</name>
    <dbReference type="NCBI Taxonomy" id="670483"/>
    <lineage>
        <taxon>Eukaryota</taxon>
        <taxon>Fungi</taxon>
        <taxon>Dikarya</taxon>
        <taxon>Basidiomycota</taxon>
        <taxon>Agaricomycotina</taxon>
        <taxon>Agaricomycetes</taxon>
        <taxon>Gloeophyllales</taxon>
        <taxon>Gloeophyllaceae</taxon>
        <taxon>Gloeophyllum</taxon>
    </lineage>
</organism>
<dbReference type="eggNOG" id="KOG3346">
    <property type="taxonomic scope" value="Eukaryota"/>
</dbReference>